<organism evidence="2 3">
    <name type="scientific">Pseudolysobacter antarcticus</name>
    <dbReference type="NCBI Taxonomy" id="2511995"/>
    <lineage>
        <taxon>Bacteria</taxon>
        <taxon>Pseudomonadati</taxon>
        <taxon>Pseudomonadota</taxon>
        <taxon>Gammaproteobacteria</taxon>
        <taxon>Lysobacterales</taxon>
        <taxon>Rhodanobacteraceae</taxon>
        <taxon>Pseudolysobacter</taxon>
    </lineage>
</organism>
<feature type="transmembrane region" description="Helical" evidence="1">
    <location>
        <begin position="38"/>
        <end position="59"/>
    </location>
</feature>
<name>A0A411HH53_9GAMM</name>
<keyword evidence="1" id="KW-0812">Transmembrane</keyword>
<sequence>MKLFSNAMSLYDASLDVTPIASDPMRTLSSIFTFPTKYIFPVALVVGIGWWVSHFMDYVTALQKMPIPFRILVPVISLCLMIYTLWFAYQLKRVRFDGTALYVSNYRQECRIPLTNIEQINERIWIRSHPVRVVLSQPCDFGTDFTFIPVSSSRFWWNDHPIVAELRNAIALAKNPPRSG</sequence>
<dbReference type="OrthoDB" id="9917806at2"/>
<protein>
    <submittedName>
        <fullName evidence="2">Uncharacterized protein</fullName>
    </submittedName>
</protein>
<dbReference type="Proteomes" id="UP000291562">
    <property type="component" value="Chromosome"/>
</dbReference>
<evidence type="ECO:0000313" key="3">
    <source>
        <dbReference type="Proteomes" id="UP000291562"/>
    </source>
</evidence>
<keyword evidence="1" id="KW-1133">Transmembrane helix</keyword>
<accession>A0A411HH53</accession>
<evidence type="ECO:0000313" key="2">
    <source>
        <dbReference type="EMBL" id="QBB69866.1"/>
    </source>
</evidence>
<evidence type="ECO:0000256" key="1">
    <source>
        <dbReference type="SAM" id="Phobius"/>
    </source>
</evidence>
<dbReference type="EMBL" id="CP035704">
    <property type="protein sequence ID" value="QBB69866.1"/>
    <property type="molecule type" value="Genomic_DNA"/>
</dbReference>
<proteinExistence type="predicted"/>
<dbReference type="RefSeq" id="WP_129832126.1">
    <property type="nucleotide sequence ID" value="NZ_CP035704.1"/>
</dbReference>
<reference evidence="2 3" key="1">
    <citation type="submission" date="2019-01" db="EMBL/GenBank/DDBJ databases">
        <title>Pseudolysobacter antarctica gen. nov., sp. nov., isolated from Fildes Peninsula, Antarctica.</title>
        <authorList>
            <person name="Wei Z."/>
            <person name="Peng F."/>
        </authorList>
    </citation>
    <scope>NUCLEOTIDE SEQUENCE [LARGE SCALE GENOMIC DNA]</scope>
    <source>
        <strain evidence="2 3">AQ6-296</strain>
    </source>
</reference>
<gene>
    <name evidence="2" type="ORF">ELE36_05500</name>
</gene>
<keyword evidence="3" id="KW-1185">Reference proteome</keyword>
<dbReference type="KEGG" id="xbc:ELE36_05500"/>
<dbReference type="AlphaFoldDB" id="A0A411HH53"/>
<keyword evidence="1" id="KW-0472">Membrane</keyword>
<feature type="transmembrane region" description="Helical" evidence="1">
    <location>
        <begin position="71"/>
        <end position="89"/>
    </location>
</feature>